<gene>
    <name evidence="3" type="ORF">FBD94_16680</name>
</gene>
<dbReference type="SUPFAM" id="SSF48452">
    <property type="entry name" value="TPR-like"/>
    <property type="match status" value="1"/>
</dbReference>
<dbReference type="Proteomes" id="UP000309594">
    <property type="component" value="Unassembled WGS sequence"/>
</dbReference>
<sequence>MKIRSIVSVFTIFFSTILFVSCDNAQSPKGADTTSPFKKITYTEWKEEAKTNIRLLPKYGHLPKTDEQKDADRELIETYVKQQGTRSKASAVLIDLGFDYLARMDIKTAMYRFNQAWLLDSTNVDTYWGFGAIYHTLGDYKRAMEQYDIGLSVDPKNPRIITDKATVYLVYYQLNNDLSNLINAITLLEQSYIIDPQNQNTLFKLSICWFLKNDCKKARRYYKECMDLGGKPITLEFTNALKEKCKEN</sequence>
<dbReference type="SMART" id="SM00028">
    <property type="entry name" value="TPR"/>
    <property type="match status" value="3"/>
</dbReference>
<dbReference type="PROSITE" id="PS50005">
    <property type="entry name" value="TPR"/>
    <property type="match status" value="1"/>
</dbReference>
<dbReference type="PANTHER" id="PTHR12558">
    <property type="entry name" value="CELL DIVISION CYCLE 16,23,27"/>
    <property type="match status" value="1"/>
</dbReference>
<evidence type="ECO:0000256" key="2">
    <source>
        <dbReference type="SAM" id="SignalP"/>
    </source>
</evidence>
<dbReference type="InterPro" id="IPR011990">
    <property type="entry name" value="TPR-like_helical_dom_sf"/>
</dbReference>
<dbReference type="PANTHER" id="PTHR12558:SF13">
    <property type="entry name" value="CELL DIVISION CYCLE PROTEIN 27 HOMOLOG"/>
    <property type="match status" value="1"/>
</dbReference>
<feature type="chain" id="PRO_5020626522" evidence="2">
    <location>
        <begin position="21"/>
        <end position="248"/>
    </location>
</feature>
<organism evidence="3 4">
    <name type="scientific">Pedobacter hiemivivus</name>
    <dbReference type="NCBI Taxonomy" id="2530454"/>
    <lineage>
        <taxon>Bacteria</taxon>
        <taxon>Pseudomonadati</taxon>
        <taxon>Bacteroidota</taxon>
        <taxon>Sphingobacteriia</taxon>
        <taxon>Sphingobacteriales</taxon>
        <taxon>Sphingobacteriaceae</taxon>
        <taxon>Pedobacter</taxon>
    </lineage>
</organism>
<name>A0A4U1G5X5_9SPHI</name>
<protein>
    <submittedName>
        <fullName evidence="3">Uncharacterized protein</fullName>
    </submittedName>
</protein>
<dbReference type="InterPro" id="IPR019734">
    <property type="entry name" value="TPR_rpt"/>
</dbReference>
<feature type="repeat" description="TPR" evidence="1">
    <location>
        <begin position="124"/>
        <end position="157"/>
    </location>
</feature>
<keyword evidence="1" id="KW-0802">TPR repeat</keyword>
<dbReference type="PROSITE" id="PS51257">
    <property type="entry name" value="PROKAR_LIPOPROTEIN"/>
    <property type="match status" value="1"/>
</dbReference>
<dbReference type="PROSITE" id="PS50293">
    <property type="entry name" value="TPR_REGION"/>
    <property type="match status" value="1"/>
</dbReference>
<dbReference type="AlphaFoldDB" id="A0A4U1G5X5"/>
<dbReference type="RefSeq" id="WP_136881040.1">
    <property type="nucleotide sequence ID" value="NZ_SWDX01000006.1"/>
</dbReference>
<feature type="signal peptide" evidence="2">
    <location>
        <begin position="1"/>
        <end position="20"/>
    </location>
</feature>
<evidence type="ECO:0000313" key="3">
    <source>
        <dbReference type="EMBL" id="TKC59167.1"/>
    </source>
</evidence>
<reference evidence="3 4" key="1">
    <citation type="submission" date="2019-04" db="EMBL/GenBank/DDBJ databases">
        <title>Pedobacter sp. RP-1-16 sp. nov., isolated from Arctic soil.</title>
        <authorList>
            <person name="Dahal R.H."/>
            <person name="Kim D.-U."/>
        </authorList>
    </citation>
    <scope>NUCLEOTIDE SEQUENCE [LARGE SCALE GENOMIC DNA]</scope>
    <source>
        <strain evidence="3 4">RP-1-16</strain>
    </source>
</reference>
<keyword evidence="2" id="KW-0732">Signal</keyword>
<comment type="caution">
    <text evidence="3">The sequence shown here is derived from an EMBL/GenBank/DDBJ whole genome shotgun (WGS) entry which is preliminary data.</text>
</comment>
<evidence type="ECO:0000256" key="1">
    <source>
        <dbReference type="PROSITE-ProRule" id="PRU00339"/>
    </source>
</evidence>
<accession>A0A4U1G5X5</accession>
<dbReference type="EMBL" id="SWDX01000006">
    <property type="protein sequence ID" value="TKC59167.1"/>
    <property type="molecule type" value="Genomic_DNA"/>
</dbReference>
<dbReference type="Gene3D" id="1.25.40.10">
    <property type="entry name" value="Tetratricopeptide repeat domain"/>
    <property type="match status" value="2"/>
</dbReference>
<evidence type="ECO:0000313" key="4">
    <source>
        <dbReference type="Proteomes" id="UP000309594"/>
    </source>
</evidence>
<proteinExistence type="predicted"/>